<dbReference type="PANTHER" id="PTHR24243">
    <property type="entry name" value="G-PROTEIN COUPLED RECEPTOR"/>
    <property type="match status" value="1"/>
</dbReference>
<name>A0A813YRC3_9BILA</name>
<keyword evidence="4" id="KW-0297">G-protein coupled receptor</keyword>
<protein>
    <recommendedName>
        <fullName evidence="9">G-protein coupled receptors family 1 profile domain-containing protein</fullName>
    </recommendedName>
</protein>
<feature type="transmembrane region" description="Helical" evidence="8">
    <location>
        <begin position="71"/>
        <end position="92"/>
    </location>
</feature>
<feature type="transmembrane region" description="Helical" evidence="8">
    <location>
        <begin position="295"/>
        <end position="319"/>
    </location>
</feature>
<dbReference type="Proteomes" id="UP000663889">
    <property type="component" value="Unassembled WGS sequence"/>
</dbReference>
<evidence type="ECO:0000256" key="2">
    <source>
        <dbReference type="ARBA" id="ARBA00022692"/>
    </source>
</evidence>
<comment type="caution">
    <text evidence="10">The sequence shown here is derived from an EMBL/GenBank/DDBJ whole genome shotgun (WGS) entry which is preliminary data.</text>
</comment>
<evidence type="ECO:0000313" key="10">
    <source>
        <dbReference type="EMBL" id="CAF0887970.1"/>
    </source>
</evidence>
<accession>A0A813YRC3</accession>
<evidence type="ECO:0000256" key="6">
    <source>
        <dbReference type="ARBA" id="ARBA00023170"/>
    </source>
</evidence>
<evidence type="ECO:0000256" key="1">
    <source>
        <dbReference type="ARBA" id="ARBA00004141"/>
    </source>
</evidence>
<feature type="transmembrane region" description="Helical" evidence="8">
    <location>
        <begin position="358"/>
        <end position="379"/>
    </location>
</feature>
<dbReference type="GO" id="GO:0005886">
    <property type="term" value="C:plasma membrane"/>
    <property type="evidence" value="ECO:0007669"/>
    <property type="project" value="TreeGrafter"/>
</dbReference>
<gene>
    <name evidence="10" type="ORF">SEV965_LOCUS4978</name>
</gene>
<feature type="transmembrane region" description="Helical" evidence="8">
    <location>
        <begin position="112"/>
        <end position="135"/>
    </location>
</feature>
<evidence type="ECO:0000256" key="8">
    <source>
        <dbReference type="SAM" id="Phobius"/>
    </source>
</evidence>
<comment type="subcellular location">
    <subcellularLocation>
        <location evidence="1">Membrane</location>
        <topology evidence="1">Multi-pass membrane protein</topology>
    </subcellularLocation>
</comment>
<keyword evidence="6" id="KW-0675">Receptor</keyword>
<evidence type="ECO:0000256" key="3">
    <source>
        <dbReference type="ARBA" id="ARBA00022989"/>
    </source>
</evidence>
<keyword evidence="5 8" id="KW-0472">Membrane</keyword>
<evidence type="ECO:0000256" key="5">
    <source>
        <dbReference type="ARBA" id="ARBA00023136"/>
    </source>
</evidence>
<dbReference type="EMBL" id="CAJNOU010000147">
    <property type="protein sequence ID" value="CAF0887970.1"/>
    <property type="molecule type" value="Genomic_DNA"/>
</dbReference>
<feature type="domain" description="G-protein coupled receptors family 1 profile" evidence="9">
    <location>
        <begin position="11"/>
        <end position="274"/>
    </location>
</feature>
<evidence type="ECO:0000313" key="11">
    <source>
        <dbReference type="Proteomes" id="UP000663889"/>
    </source>
</evidence>
<dbReference type="Gene3D" id="1.20.1070.10">
    <property type="entry name" value="Rhodopsin 7-helix transmembrane proteins"/>
    <property type="match status" value="2"/>
</dbReference>
<evidence type="ECO:0000256" key="7">
    <source>
        <dbReference type="ARBA" id="ARBA00023224"/>
    </source>
</evidence>
<reference evidence="10" key="1">
    <citation type="submission" date="2021-02" db="EMBL/GenBank/DDBJ databases">
        <authorList>
            <person name="Nowell W R."/>
        </authorList>
    </citation>
    <scope>NUCLEOTIDE SEQUENCE</scope>
</reference>
<feature type="transmembrane region" description="Helical" evidence="8">
    <location>
        <begin position="147"/>
        <end position="175"/>
    </location>
</feature>
<keyword evidence="7" id="KW-0807">Transducer</keyword>
<feature type="transmembrane region" description="Helical" evidence="8">
    <location>
        <begin position="30"/>
        <end position="50"/>
    </location>
</feature>
<feature type="transmembrane region" description="Helical" evidence="8">
    <location>
        <begin position="255"/>
        <end position="275"/>
    </location>
</feature>
<evidence type="ECO:0000256" key="4">
    <source>
        <dbReference type="ARBA" id="ARBA00023040"/>
    </source>
</evidence>
<dbReference type="AlphaFoldDB" id="A0A813YRC3"/>
<dbReference type="PANTHER" id="PTHR24243:SF230">
    <property type="entry name" value="G-PROTEIN COUPLED RECEPTORS FAMILY 1 PROFILE DOMAIN-CONTAINING PROTEIN"/>
    <property type="match status" value="1"/>
</dbReference>
<feature type="transmembrane region" description="Helical" evidence="8">
    <location>
        <begin position="405"/>
        <end position="425"/>
    </location>
</feature>
<keyword evidence="2 8" id="KW-0812">Transmembrane</keyword>
<feature type="transmembrane region" description="Helical" evidence="8">
    <location>
        <begin position="215"/>
        <end position="235"/>
    </location>
</feature>
<dbReference type="SUPFAM" id="SSF81321">
    <property type="entry name" value="Family A G protein-coupled receptor-like"/>
    <property type="match status" value="2"/>
</dbReference>
<organism evidence="10 11">
    <name type="scientific">Rotaria sordida</name>
    <dbReference type="NCBI Taxonomy" id="392033"/>
    <lineage>
        <taxon>Eukaryota</taxon>
        <taxon>Metazoa</taxon>
        <taxon>Spiralia</taxon>
        <taxon>Gnathifera</taxon>
        <taxon>Rotifera</taxon>
        <taxon>Eurotatoria</taxon>
        <taxon>Bdelloidea</taxon>
        <taxon>Philodinida</taxon>
        <taxon>Philodinidae</taxon>
        <taxon>Rotaria</taxon>
    </lineage>
</organism>
<proteinExistence type="predicted"/>
<dbReference type="PROSITE" id="PS50262">
    <property type="entry name" value="G_PROTEIN_RECEP_F1_2"/>
    <property type="match status" value="1"/>
</dbReference>
<dbReference type="GO" id="GO:0004930">
    <property type="term" value="F:G protein-coupled receptor activity"/>
    <property type="evidence" value="ECO:0007669"/>
    <property type="project" value="UniProtKB-KW"/>
</dbReference>
<dbReference type="InterPro" id="IPR017452">
    <property type="entry name" value="GPCR_Rhodpsn_7TM"/>
</dbReference>
<keyword evidence="3 8" id="KW-1133">Transmembrane helix</keyword>
<sequence>MGLIWFVGNFGSTINCFIFYQPNLRKNPCVMYLLASSASQFLTFNFALLTRMLHFGYNIQSLNILLWYCKIRFYFFYILVAIPRYYIIFASVDRYFASSPDIYWRQWSSSKIAMRLIIGSCLFWCLIYIQVIVFYQIQNDSCSYRNGVYGIIFSVYILIESGILPPLMMLIFGFLTLNNIRKSKRTIRPLIVGDVVRSGQFTGMSRKDLQFSKMLFNQICLWIILNIPNPCYLLYRTITMYDRKSSLRATVESFISNMSYLLIYLEFSLTFFVYTLSSSLFRRGGCSYRNGVYGIIFSVYISIESGILPPLMMLIFGFLTLNNIRKSKRTTRPLTVGDVVRPGQFTGMSRKDLQFSKMLFNQICLWIILNIPNPCYLLYRTITMHDRKSSFSATVESFISNMSYLFIYLEFSLTFFVYTLSSSLFRHEFNRLIRHKILPRLPSNTTLRNNT</sequence>
<evidence type="ECO:0000259" key="9">
    <source>
        <dbReference type="PROSITE" id="PS50262"/>
    </source>
</evidence>